<dbReference type="PRINTS" id="PR00081">
    <property type="entry name" value="GDHRDH"/>
</dbReference>
<comment type="caution">
    <text evidence="2">The sequence shown here is derived from an EMBL/GenBank/DDBJ whole genome shotgun (WGS) entry which is preliminary data.</text>
</comment>
<dbReference type="PANTHER" id="PTHR42760">
    <property type="entry name" value="SHORT-CHAIN DEHYDROGENASES/REDUCTASES FAMILY MEMBER"/>
    <property type="match status" value="1"/>
</dbReference>
<evidence type="ECO:0000313" key="3">
    <source>
        <dbReference type="Proteomes" id="UP000533724"/>
    </source>
</evidence>
<dbReference type="EMBL" id="JACIHI010000012">
    <property type="protein sequence ID" value="MBB4441636.1"/>
    <property type="molecule type" value="Genomic_DNA"/>
</dbReference>
<sequence>MLNVNLISTALLARALLPELEAAKGLIVNVTSIAGSRVHPFAGVAYAASKAGLASLTRELAHEFGPRGVRANAIAPGEIETSILSPGTNALVEQEVPMARLGTPREVAETIYFLCSDASSYINGAEIHINGGQHV</sequence>
<name>A0A7W6XXE4_9HYPH</name>
<dbReference type="SUPFAM" id="SSF51735">
    <property type="entry name" value="NAD(P)-binding Rossmann-fold domains"/>
    <property type="match status" value="1"/>
</dbReference>
<dbReference type="PRINTS" id="PR00080">
    <property type="entry name" value="SDRFAMILY"/>
</dbReference>
<organism evidence="2 3">
    <name type="scientific">Rhizobium esperanzae</name>
    <dbReference type="NCBI Taxonomy" id="1967781"/>
    <lineage>
        <taxon>Bacteria</taxon>
        <taxon>Pseudomonadati</taxon>
        <taxon>Pseudomonadota</taxon>
        <taxon>Alphaproteobacteria</taxon>
        <taxon>Hyphomicrobiales</taxon>
        <taxon>Rhizobiaceae</taxon>
        <taxon>Rhizobium/Agrobacterium group</taxon>
        <taxon>Rhizobium</taxon>
    </lineage>
</organism>
<dbReference type="Gene3D" id="3.40.50.720">
    <property type="entry name" value="NAD(P)-binding Rossmann-like Domain"/>
    <property type="match status" value="1"/>
</dbReference>
<reference evidence="2 3" key="1">
    <citation type="submission" date="2020-08" db="EMBL/GenBank/DDBJ databases">
        <title>Genomic Encyclopedia of Type Strains, Phase IV (KMG-V): Genome sequencing to study the core and pangenomes of soil and plant-associated prokaryotes.</title>
        <authorList>
            <person name="Whitman W."/>
        </authorList>
    </citation>
    <scope>NUCLEOTIDE SEQUENCE [LARGE SCALE GENOMIC DNA]</scope>
    <source>
        <strain evidence="2 3">SEMIA 414</strain>
    </source>
</reference>
<dbReference type="InterPro" id="IPR002347">
    <property type="entry name" value="SDR_fam"/>
</dbReference>
<accession>A0A7W6XXE4</accession>
<gene>
    <name evidence="2" type="ORF">GGE15_004925</name>
</gene>
<evidence type="ECO:0000313" key="2">
    <source>
        <dbReference type="EMBL" id="MBB4441636.1"/>
    </source>
</evidence>
<dbReference type="PANTHER" id="PTHR42760:SF106">
    <property type="entry name" value="PROTEIN FIXR"/>
    <property type="match status" value="1"/>
</dbReference>
<dbReference type="Pfam" id="PF13561">
    <property type="entry name" value="adh_short_C2"/>
    <property type="match status" value="1"/>
</dbReference>
<dbReference type="Proteomes" id="UP000533724">
    <property type="component" value="Unassembled WGS sequence"/>
</dbReference>
<proteinExistence type="inferred from homology"/>
<dbReference type="PROSITE" id="PS00061">
    <property type="entry name" value="ADH_SHORT"/>
    <property type="match status" value="1"/>
</dbReference>
<dbReference type="AlphaFoldDB" id="A0A7W6XXE4"/>
<comment type="similarity">
    <text evidence="1">Belongs to the short-chain dehydrogenases/reductases (SDR) family.</text>
</comment>
<dbReference type="CDD" id="cd05233">
    <property type="entry name" value="SDR_c"/>
    <property type="match status" value="1"/>
</dbReference>
<dbReference type="InterPro" id="IPR036291">
    <property type="entry name" value="NAD(P)-bd_dom_sf"/>
</dbReference>
<evidence type="ECO:0000256" key="1">
    <source>
        <dbReference type="ARBA" id="ARBA00006484"/>
    </source>
</evidence>
<protein>
    <submittedName>
        <fullName evidence="2">NAD(P)-dependent dehydrogenase (Short-subunit alcohol dehydrogenase family)</fullName>
    </submittedName>
</protein>
<dbReference type="GO" id="GO:0016616">
    <property type="term" value="F:oxidoreductase activity, acting on the CH-OH group of donors, NAD or NADP as acceptor"/>
    <property type="evidence" value="ECO:0007669"/>
    <property type="project" value="TreeGrafter"/>
</dbReference>
<dbReference type="InterPro" id="IPR020904">
    <property type="entry name" value="Sc_DH/Rdtase_CS"/>
</dbReference>